<sequence>MPKVPSTSLIKASRSSHGSEARRPDKIPGVPQSRYHQWSQVSSQWIGANLQTRLELFKQHPEWQLLLLQAILTALADEELSGIAQFFIALHSLAPCDGSDCHENCIAGPWQKRVFSKLMNRQYKMHKIGMSLFHELIEHAVQVPENDLSDYWKHLCDLLKRTDDRNKLQLYLSLSASQRELLYVANQEAMFDVWKGIEESQKKWGLVTNKNTGLMVATPYLISRLPGPDSKKHCSNTRSDGCSPPLPGIGRLLKAGLEWAGVSVEETVQSMYGMHRKLNTRSAFAFQPGDVITEWPKCKHITCSSCSWIGRCPVSSCMEEPTTPQIKAEEEGVPEGLLQWMQRFESVNSDLVM</sequence>
<feature type="compositionally biased region" description="Polar residues" evidence="1">
    <location>
        <begin position="1"/>
        <end position="16"/>
    </location>
</feature>
<dbReference type="EMBL" id="ML976752">
    <property type="protein sequence ID" value="KAF1966052.1"/>
    <property type="molecule type" value="Genomic_DNA"/>
</dbReference>
<evidence type="ECO:0000256" key="1">
    <source>
        <dbReference type="SAM" id="MobiDB-lite"/>
    </source>
</evidence>
<keyword evidence="3" id="KW-1185">Reference proteome</keyword>
<protein>
    <submittedName>
        <fullName evidence="2">Uncharacterized protein</fullName>
    </submittedName>
</protein>
<evidence type="ECO:0000313" key="2">
    <source>
        <dbReference type="EMBL" id="KAF1966052.1"/>
    </source>
</evidence>
<dbReference type="AlphaFoldDB" id="A0A6A5UQL9"/>
<name>A0A6A5UQL9_9PLEO</name>
<proteinExistence type="predicted"/>
<dbReference type="Proteomes" id="UP000800036">
    <property type="component" value="Unassembled WGS sequence"/>
</dbReference>
<feature type="compositionally biased region" description="Basic and acidic residues" evidence="1">
    <location>
        <begin position="17"/>
        <end position="26"/>
    </location>
</feature>
<evidence type="ECO:0000313" key="3">
    <source>
        <dbReference type="Proteomes" id="UP000800036"/>
    </source>
</evidence>
<organism evidence="2 3">
    <name type="scientific">Bimuria novae-zelandiae CBS 107.79</name>
    <dbReference type="NCBI Taxonomy" id="1447943"/>
    <lineage>
        <taxon>Eukaryota</taxon>
        <taxon>Fungi</taxon>
        <taxon>Dikarya</taxon>
        <taxon>Ascomycota</taxon>
        <taxon>Pezizomycotina</taxon>
        <taxon>Dothideomycetes</taxon>
        <taxon>Pleosporomycetidae</taxon>
        <taxon>Pleosporales</taxon>
        <taxon>Massarineae</taxon>
        <taxon>Didymosphaeriaceae</taxon>
        <taxon>Bimuria</taxon>
    </lineage>
</organism>
<reference evidence="2" key="1">
    <citation type="journal article" date="2020" name="Stud. Mycol.">
        <title>101 Dothideomycetes genomes: a test case for predicting lifestyles and emergence of pathogens.</title>
        <authorList>
            <person name="Haridas S."/>
            <person name="Albert R."/>
            <person name="Binder M."/>
            <person name="Bloem J."/>
            <person name="Labutti K."/>
            <person name="Salamov A."/>
            <person name="Andreopoulos B."/>
            <person name="Baker S."/>
            <person name="Barry K."/>
            <person name="Bills G."/>
            <person name="Bluhm B."/>
            <person name="Cannon C."/>
            <person name="Castanera R."/>
            <person name="Culley D."/>
            <person name="Daum C."/>
            <person name="Ezra D."/>
            <person name="Gonzalez J."/>
            <person name="Henrissat B."/>
            <person name="Kuo A."/>
            <person name="Liang C."/>
            <person name="Lipzen A."/>
            <person name="Lutzoni F."/>
            <person name="Magnuson J."/>
            <person name="Mondo S."/>
            <person name="Nolan M."/>
            <person name="Ohm R."/>
            <person name="Pangilinan J."/>
            <person name="Park H.-J."/>
            <person name="Ramirez L."/>
            <person name="Alfaro M."/>
            <person name="Sun H."/>
            <person name="Tritt A."/>
            <person name="Yoshinaga Y."/>
            <person name="Zwiers L.-H."/>
            <person name="Turgeon B."/>
            <person name="Goodwin S."/>
            <person name="Spatafora J."/>
            <person name="Crous P."/>
            <person name="Grigoriev I."/>
        </authorList>
    </citation>
    <scope>NUCLEOTIDE SEQUENCE</scope>
    <source>
        <strain evidence="2">CBS 107.79</strain>
    </source>
</reference>
<gene>
    <name evidence="2" type="ORF">BU23DRAFT_574416</name>
</gene>
<feature type="region of interest" description="Disordered" evidence="1">
    <location>
        <begin position="1"/>
        <end position="32"/>
    </location>
</feature>
<accession>A0A6A5UQL9</accession>